<reference evidence="2 3" key="1">
    <citation type="submission" date="2019-03" db="EMBL/GenBank/DDBJ databases">
        <title>Genomic Encyclopedia of Archaeal and Bacterial Type Strains, Phase II (KMG-II): from individual species to whole genera.</title>
        <authorList>
            <person name="Goeker M."/>
        </authorList>
    </citation>
    <scope>NUCLEOTIDE SEQUENCE [LARGE SCALE GENOMIC DNA]</scope>
    <source>
        <strain evidence="2 3">DSM 28323</strain>
    </source>
</reference>
<dbReference type="SUPFAM" id="SSF56601">
    <property type="entry name" value="beta-lactamase/transpeptidase-like"/>
    <property type="match status" value="1"/>
</dbReference>
<dbReference type="Proteomes" id="UP000295741">
    <property type="component" value="Unassembled WGS sequence"/>
</dbReference>
<dbReference type="PANTHER" id="PTHR43283:SF7">
    <property type="entry name" value="BETA-LACTAMASE-RELATED DOMAIN-CONTAINING PROTEIN"/>
    <property type="match status" value="1"/>
</dbReference>
<keyword evidence="3" id="KW-1185">Reference proteome</keyword>
<dbReference type="InterPro" id="IPR050789">
    <property type="entry name" value="Diverse_Enzym_Activities"/>
</dbReference>
<evidence type="ECO:0000259" key="1">
    <source>
        <dbReference type="Pfam" id="PF00144"/>
    </source>
</evidence>
<evidence type="ECO:0000313" key="3">
    <source>
        <dbReference type="Proteomes" id="UP000295741"/>
    </source>
</evidence>
<sequence length="349" mass="38469">MICISSCKKNTTTAPAPVTNTGTLYFPSSTWETATPASLGWNETGLNDVYTYLQQKNTKAFIILKNGKIAAEKYFGTFTADSNWYWASAGKTMTAFLTGIAQEQGIININYRTSQYIGTGWTSLPLAKENLITVKHQLTMTTGLDDGVADSDCTTPACLQYKADAGTRWAYHNAPYTLLDKVIESASGLTYNQYFQQKIRDRIGMNGLWVKLGYNNVYISTARSMARFGLLLLAKGKWDQTTILADTNYFKAQTNSSQSLNPSYGYLTWLNGKGSYMLPTLQFVFSTHLFPNAPADAYAALGKDDQKIYVVPSQGLVIIRLGESAGQTQLALSSFDNELWGKLKAAAVF</sequence>
<accession>A0A4R6J282</accession>
<comment type="caution">
    <text evidence="2">The sequence shown here is derived from an EMBL/GenBank/DDBJ whole genome shotgun (WGS) entry which is preliminary data.</text>
</comment>
<dbReference type="Pfam" id="PF00144">
    <property type="entry name" value="Beta-lactamase"/>
    <property type="match status" value="1"/>
</dbReference>
<protein>
    <submittedName>
        <fullName evidence="2">CubicO group peptidase (Beta-lactamase class C family)</fullName>
    </submittedName>
</protein>
<dbReference type="PANTHER" id="PTHR43283">
    <property type="entry name" value="BETA-LACTAMASE-RELATED"/>
    <property type="match status" value="1"/>
</dbReference>
<dbReference type="EMBL" id="SNWP01000010">
    <property type="protein sequence ID" value="TDO29382.1"/>
    <property type="molecule type" value="Genomic_DNA"/>
</dbReference>
<evidence type="ECO:0000313" key="2">
    <source>
        <dbReference type="EMBL" id="TDO29382.1"/>
    </source>
</evidence>
<dbReference type="AlphaFoldDB" id="A0A4R6J282"/>
<organism evidence="2 3">
    <name type="scientific">Sediminibacterium goheungense</name>
    <dbReference type="NCBI Taxonomy" id="1086393"/>
    <lineage>
        <taxon>Bacteria</taxon>
        <taxon>Pseudomonadati</taxon>
        <taxon>Bacteroidota</taxon>
        <taxon>Chitinophagia</taxon>
        <taxon>Chitinophagales</taxon>
        <taxon>Chitinophagaceae</taxon>
        <taxon>Sediminibacterium</taxon>
    </lineage>
</organism>
<dbReference type="Gene3D" id="3.40.710.10">
    <property type="entry name" value="DD-peptidase/beta-lactamase superfamily"/>
    <property type="match status" value="1"/>
</dbReference>
<dbReference type="InterPro" id="IPR012338">
    <property type="entry name" value="Beta-lactam/transpept-like"/>
</dbReference>
<gene>
    <name evidence="2" type="ORF">BC659_1471</name>
</gene>
<proteinExistence type="predicted"/>
<dbReference type="InterPro" id="IPR001466">
    <property type="entry name" value="Beta-lactam-related"/>
</dbReference>
<name>A0A4R6J282_9BACT</name>
<feature type="domain" description="Beta-lactamase-related" evidence="1">
    <location>
        <begin position="60"/>
        <end position="321"/>
    </location>
</feature>